<gene>
    <name evidence="3" type="ORF">F7732_05505</name>
</gene>
<feature type="domain" description="YozE SAM-like" evidence="2">
    <location>
        <begin position="4"/>
        <end position="69"/>
    </location>
</feature>
<dbReference type="EMBL" id="WBOT01000002">
    <property type="protein sequence ID" value="KAB2333551.1"/>
    <property type="molecule type" value="Genomic_DNA"/>
</dbReference>
<comment type="similarity">
    <text evidence="1">Belongs to the UPF0346 family.</text>
</comment>
<evidence type="ECO:0000313" key="3">
    <source>
        <dbReference type="EMBL" id="KAB2333551.1"/>
    </source>
</evidence>
<dbReference type="InterPro" id="IPR036806">
    <property type="entry name" value="YozE_SAM-like_sf"/>
</dbReference>
<evidence type="ECO:0000259" key="2">
    <source>
        <dbReference type="Pfam" id="PF06855"/>
    </source>
</evidence>
<organism evidence="3 4">
    <name type="scientific">Bacillus mesophilum</name>
    <dbReference type="NCBI Taxonomy" id="1071718"/>
    <lineage>
        <taxon>Bacteria</taxon>
        <taxon>Bacillati</taxon>
        <taxon>Bacillota</taxon>
        <taxon>Bacilli</taxon>
        <taxon>Bacillales</taxon>
        <taxon>Bacillaceae</taxon>
        <taxon>Bacillus</taxon>
    </lineage>
</organism>
<keyword evidence="4" id="KW-1185">Reference proteome</keyword>
<proteinExistence type="inferred from homology"/>
<dbReference type="Gene3D" id="1.10.150.260">
    <property type="entry name" value="YozE SAM-like"/>
    <property type="match status" value="1"/>
</dbReference>
<reference evidence="3 4" key="1">
    <citation type="journal article" date="2014" name="Arch. Microbiol.">
        <title>Bacillus mesophilum sp. nov., strain IITR-54T, a novel 4-chlorobiphenyl dechlorinating bacterium.</title>
        <authorList>
            <person name="Manickam N."/>
            <person name="Singh N.K."/>
            <person name="Bajaj A."/>
            <person name="Kumar R.M."/>
            <person name="Kaur G."/>
            <person name="Kaur N."/>
            <person name="Bala M."/>
            <person name="Kumar A."/>
            <person name="Mayilraj S."/>
        </authorList>
    </citation>
    <scope>NUCLEOTIDE SEQUENCE [LARGE SCALE GENOMIC DNA]</scope>
    <source>
        <strain evidence="3 4">IITR-54</strain>
    </source>
</reference>
<dbReference type="InterPro" id="IPR010673">
    <property type="entry name" value="UPF0346"/>
</dbReference>
<dbReference type="Pfam" id="PF06855">
    <property type="entry name" value="YozE_SAM_like"/>
    <property type="match status" value="1"/>
</dbReference>
<evidence type="ECO:0000256" key="1">
    <source>
        <dbReference type="HAMAP-Rule" id="MF_01538"/>
    </source>
</evidence>
<dbReference type="InterPro" id="IPR023089">
    <property type="entry name" value="YozE_SAM-like"/>
</dbReference>
<dbReference type="NCBIfam" id="NF010193">
    <property type="entry name" value="PRK13672.1"/>
    <property type="match status" value="1"/>
</dbReference>
<comment type="caution">
    <text evidence="3">The sequence shown here is derived from an EMBL/GenBank/DDBJ whole genome shotgun (WGS) entry which is preliminary data.</text>
</comment>
<dbReference type="HAMAP" id="MF_01538">
    <property type="entry name" value="UPF0346"/>
    <property type="match status" value="1"/>
</dbReference>
<dbReference type="AlphaFoldDB" id="A0A7V7UVW7"/>
<name>A0A7V7UVW7_9BACI</name>
<dbReference type="OrthoDB" id="2242851at2"/>
<evidence type="ECO:0000313" key="4">
    <source>
        <dbReference type="Proteomes" id="UP000441354"/>
    </source>
</evidence>
<protein>
    <recommendedName>
        <fullName evidence="1">UPF0346 protein F7732_05505</fullName>
    </recommendedName>
</protein>
<dbReference type="RefSeq" id="WP_066444575.1">
    <property type="nucleotide sequence ID" value="NZ_WBOT01000002.1"/>
</dbReference>
<accession>A0A7V7UVW7</accession>
<dbReference type="Proteomes" id="UP000441354">
    <property type="component" value="Unassembled WGS sequence"/>
</dbReference>
<sequence>MAKTFYHFLMKYRHPNPKDEISQFANDAYEDHSFPKTSENYEEISSYLELNGSYLQSMMVFDEAWELYLLSEG</sequence>
<dbReference type="PIRSF" id="PIRSF037262">
    <property type="entry name" value="UCP037262"/>
    <property type="match status" value="1"/>
</dbReference>
<dbReference type="SUPFAM" id="SSF140652">
    <property type="entry name" value="YozE-like"/>
    <property type="match status" value="1"/>
</dbReference>